<dbReference type="AlphaFoldDB" id="A0A0A9A841"/>
<reference evidence="1" key="1">
    <citation type="submission" date="2014-09" db="EMBL/GenBank/DDBJ databases">
        <authorList>
            <person name="Magalhaes I.L.F."/>
            <person name="Oliveira U."/>
            <person name="Santos F.R."/>
            <person name="Vidigal T.H.D.A."/>
            <person name="Brescovit A.D."/>
            <person name="Santos A.J."/>
        </authorList>
    </citation>
    <scope>NUCLEOTIDE SEQUENCE</scope>
    <source>
        <tissue evidence="1">Shoot tissue taken approximately 20 cm above the soil surface</tissue>
    </source>
</reference>
<evidence type="ECO:0000313" key="1">
    <source>
        <dbReference type="EMBL" id="JAD45135.1"/>
    </source>
</evidence>
<name>A0A0A9A841_ARUDO</name>
<organism evidence="1">
    <name type="scientific">Arundo donax</name>
    <name type="common">Giant reed</name>
    <name type="synonym">Donax arundinaceus</name>
    <dbReference type="NCBI Taxonomy" id="35708"/>
    <lineage>
        <taxon>Eukaryota</taxon>
        <taxon>Viridiplantae</taxon>
        <taxon>Streptophyta</taxon>
        <taxon>Embryophyta</taxon>
        <taxon>Tracheophyta</taxon>
        <taxon>Spermatophyta</taxon>
        <taxon>Magnoliopsida</taxon>
        <taxon>Liliopsida</taxon>
        <taxon>Poales</taxon>
        <taxon>Poaceae</taxon>
        <taxon>PACMAD clade</taxon>
        <taxon>Arundinoideae</taxon>
        <taxon>Arundineae</taxon>
        <taxon>Arundo</taxon>
    </lineage>
</organism>
<protein>
    <submittedName>
        <fullName evidence="1">Uncharacterized protein</fullName>
    </submittedName>
</protein>
<proteinExistence type="predicted"/>
<sequence length="26" mass="3086">MAPHLPPPLPLLRRRQPRLPLLLPRH</sequence>
<accession>A0A0A9A841</accession>
<reference evidence="1" key="2">
    <citation type="journal article" date="2015" name="Data Brief">
        <title>Shoot transcriptome of the giant reed, Arundo donax.</title>
        <authorList>
            <person name="Barrero R.A."/>
            <person name="Guerrero F.D."/>
            <person name="Moolhuijzen P."/>
            <person name="Goolsby J.A."/>
            <person name="Tidwell J."/>
            <person name="Bellgard S.E."/>
            <person name="Bellgard M.I."/>
        </authorList>
    </citation>
    <scope>NUCLEOTIDE SEQUENCE</scope>
    <source>
        <tissue evidence="1">Shoot tissue taken approximately 20 cm above the soil surface</tissue>
    </source>
</reference>
<dbReference type="EMBL" id="GBRH01252760">
    <property type="protein sequence ID" value="JAD45135.1"/>
    <property type="molecule type" value="Transcribed_RNA"/>
</dbReference>